<accession>A0A4Y7RTP2</accession>
<keyword evidence="1" id="KW-0472">Membrane</keyword>
<evidence type="ECO:0008006" key="4">
    <source>
        <dbReference type="Google" id="ProtNLM"/>
    </source>
</evidence>
<dbReference type="Proteomes" id="UP000297597">
    <property type="component" value="Unassembled WGS sequence"/>
</dbReference>
<keyword evidence="1" id="KW-1133">Transmembrane helix</keyword>
<protein>
    <recommendedName>
        <fullName evidence="4">DUF155 domain-containing protein</fullName>
    </recommendedName>
</protein>
<dbReference type="AlphaFoldDB" id="A0A4Y7RTP2"/>
<reference evidence="2 3" key="1">
    <citation type="journal article" date="2018" name="Environ. Microbiol.">
        <title>Novel energy conservation strategies and behaviour of Pelotomaculum schinkii driving syntrophic propionate catabolism.</title>
        <authorList>
            <person name="Hidalgo-Ahumada C.A.P."/>
            <person name="Nobu M.K."/>
            <person name="Narihiro T."/>
            <person name="Tamaki H."/>
            <person name="Liu W.T."/>
            <person name="Kamagata Y."/>
            <person name="Stams A.J.M."/>
            <person name="Imachi H."/>
            <person name="Sousa D.Z."/>
        </authorList>
    </citation>
    <scope>NUCLEOTIDE SEQUENCE [LARGE SCALE GENOMIC DNA]</scope>
    <source>
        <strain evidence="2 3">MGP</strain>
    </source>
</reference>
<evidence type="ECO:0000256" key="1">
    <source>
        <dbReference type="SAM" id="Phobius"/>
    </source>
</evidence>
<dbReference type="EMBL" id="QFFZ01000007">
    <property type="protein sequence ID" value="TEB12374.1"/>
    <property type="molecule type" value="Genomic_DNA"/>
</dbReference>
<dbReference type="RefSeq" id="WP_134212870.1">
    <property type="nucleotide sequence ID" value="NZ_QFFZ01000007.1"/>
</dbReference>
<evidence type="ECO:0000313" key="2">
    <source>
        <dbReference type="EMBL" id="TEB12374.1"/>
    </source>
</evidence>
<organism evidence="2 3">
    <name type="scientific">Pelotomaculum propionicicum</name>
    <dbReference type="NCBI Taxonomy" id="258475"/>
    <lineage>
        <taxon>Bacteria</taxon>
        <taxon>Bacillati</taxon>
        <taxon>Bacillota</taxon>
        <taxon>Clostridia</taxon>
        <taxon>Eubacteriales</taxon>
        <taxon>Desulfotomaculaceae</taxon>
        <taxon>Pelotomaculum</taxon>
    </lineage>
</organism>
<feature type="transmembrane region" description="Helical" evidence="1">
    <location>
        <begin position="332"/>
        <end position="353"/>
    </location>
</feature>
<sequence>MANSIWVYRLFDVAEEIKLEQVETILARERQTSRVRLARVKPKSVQFKNPPVAFELGEHTVSIGGRIFKTNVTGKVYDLGVIGIIMRLPLPENAAYEEIRNLAVDLYNDENIESFFAGMLDLTRRTLAGALVKEDYNGFIEDFTVYYFQRWDQSWDPVPLLLAESEPVSEQVRRETLRNSFSYGLDDLAIITWDSALIYDATGSADIPDLLEFANSQLLELRYYDNLLTGEMEKMYNAIEEAEKTASIRRLGRYRRIMNQLTELIADVTEITERIDNSLKVTEDVFYARIYGTALSIFRTRAWEESINRKINIITQSYTMLSNRIINQRSELLELTIIVLILLEVVLGVLGVMK</sequence>
<dbReference type="OrthoDB" id="180075at2"/>
<name>A0A4Y7RTP2_9FIRM</name>
<proteinExistence type="predicted"/>
<keyword evidence="1" id="KW-0812">Transmembrane</keyword>
<evidence type="ECO:0000313" key="3">
    <source>
        <dbReference type="Proteomes" id="UP000297597"/>
    </source>
</evidence>
<keyword evidence="3" id="KW-1185">Reference proteome</keyword>
<comment type="caution">
    <text evidence="2">The sequence shown here is derived from an EMBL/GenBank/DDBJ whole genome shotgun (WGS) entry which is preliminary data.</text>
</comment>
<gene>
    <name evidence="2" type="ORF">Pmgp_00991</name>
</gene>